<dbReference type="PANTHER" id="PTHR11846:SF0">
    <property type="entry name" value="ADENYLOSUCCINATE SYNTHETASE"/>
    <property type="match status" value="1"/>
</dbReference>
<name>A0A0G0UD60_9BACT</name>
<dbReference type="SUPFAM" id="SSF52540">
    <property type="entry name" value="P-loop containing nucleoside triphosphate hydrolases"/>
    <property type="match status" value="1"/>
</dbReference>
<proteinExistence type="inferred from homology"/>
<comment type="caution">
    <text evidence="7">Lacks conserved residue(s) required for the propagation of feature annotation.</text>
</comment>
<feature type="binding site" evidence="7">
    <location>
        <begin position="364"/>
        <end position="366"/>
    </location>
    <ligand>
        <name>GTP</name>
        <dbReference type="ChEBI" id="CHEBI:37565"/>
    </ligand>
</feature>
<evidence type="ECO:0000256" key="7">
    <source>
        <dbReference type="HAMAP-Rule" id="MF_00011"/>
    </source>
</evidence>
<dbReference type="AlphaFoldDB" id="A0A0G0UD60"/>
<dbReference type="PANTHER" id="PTHR11846">
    <property type="entry name" value="ADENYLOSUCCINATE SYNTHETASE"/>
    <property type="match status" value="1"/>
</dbReference>
<dbReference type="Proteomes" id="UP000034616">
    <property type="component" value="Unassembled WGS sequence"/>
</dbReference>
<evidence type="ECO:0000313" key="8">
    <source>
        <dbReference type="EMBL" id="KKR86884.1"/>
    </source>
</evidence>
<keyword evidence="4 7" id="KW-0658">Purine biosynthesis</keyword>
<evidence type="ECO:0000313" key="9">
    <source>
        <dbReference type="Proteomes" id="UP000034616"/>
    </source>
</evidence>
<keyword evidence="5 7" id="KW-0460">Magnesium</keyword>
<reference evidence="8 9" key="1">
    <citation type="journal article" date="2015" name="Nature">
        <title>rRNA introns, odd ribosomes, and small enigmatic genomes across a large radiation of phyla.</title>
        <authorList>
            <person name="Brown C.T."/>
            <person name="Hug L.A."/>
            <person name="Thomas B.C."/>
            <person name="Sharon I."/>
            <person name="Castelle C.J."/>
            <person name="Singh A."/>
            <person name="Wilkins M.J."/>
            <person name="Williams K.H."/>
            <person name="Banfield J.F."/>
        </authorList>
    </citation>
    <scope>NUCLEOTIDE SEQUENCE [LARGE SCALE GENOMIC DNA]</scope>
</reference>
<dbReference type="PATRIC" id="fig|1618985.3.peg.547"/>
<feature type="active site" description="Proton donor" evidence="7">
    <location>
        <position position="58"/>
    </location>
</feature>
<keyword evidence="3 7" id="KW-0547">Nucleotide-binding</keyword>
<dbReference type="Pfam" id="PF00709">
    <property type="entry name" value="Adenylsucc_synt"/>
    <property type="match status" value="1"/>
</dbReference>
<dbReference type="InterPro" id="IPR042109">
    <property type="entry name" value="Adenylosuccinate_synth_dom1"/>
</dbReference>
<sequence>MNDLEFGRTSYLIRDLIFGDSGKGTIGEFLTWWLDQFAPIWSKVHTVIRTEGGHQAIHNNILPDGRHHGFSQFGSGSLTSPIWTHHAKGMMVEPLHALDEGKDLQHLGVRDIFGRLTVSRDIRIVTPFQQAANRLREYARGVGRHGSCGKGIGETASDALAIGTDALYARDLMDSAILREKLSQIQAYKLAQLADLIYRFGDDKAISAEIDWLTNTAASSILVAYLGEFVERVKIVENAHIGGILSRPGSVIFEGAQGVLIDEWRGFHPYTTWSTCTFDNALELLREHQYDGRIVRIGVVRAYATRHGAGPFMTEDPFLTNALPDTYNVTDVWQQTFRVGWFDAVAARYAIAACGQVDALAVTCLDRMRDLSQWLICTGYELSEDDSNAAKFFELDPQNPRIARNIRLGPHKDLVYQETLTEQLKRVKPIYEVSANAADFGQRAEQHLARIESELGVPVAITSYGPTVLDKRMVRPV</sequence>
<dbReference type="UniPathway" id="UPA00075">
    <property type="reaction ID" value="UER00335"/>
</dbReference>
<comment type="subcellular location">
    <subcellularLocation>
        <location evidence="7">Cytoplasm</location>
    </subcellularLocation>
</comment>
<dbReference type="EC" id="6.3.4.4" evidence="7"/>
<evidence type="ECO:0000256" key="6">
    <source>
        <dbReference type="ARBA" id="ARBA00023134"/>
    </source>
</evidence>
<evidence type="ECO:0000256" key="3">
    <source>
        <dbReference type="ARBA" id="ARBA00022741"/>
    </source>
</evidence>
<dbReference type="GO" id="GO:0004019">
    <property type="term" value="F:adenylosuccinate synthase activity"/>
    <property type="evidence" value="ECO:0007669"/>
    <property type="project" value="UniProtKB-UniRule"/>
</dbReference>
<evidence type="ECO:0000256" key="1">
    <source>
        <dbReference type="ARBA" id="ARBA00022598"/>
    </source>
</evidence>
<dbReference type="GO" id="GO:0000287">
    <property type="term" value="F:magnesium ion binding"/>
    <property type="evidence" value="ECO:0007669"/>
    <property type="project" value="UniProtKB-UniRule"/>
</dbReference>
<feature type="active site" description="Proton acceptor" evidence="7">
    <location>
        <position position="20"/>
    </location>
</feature>
<feature type="binding site" description="in other chain" evidence="7">
    <location>
        <position position="272"/>
    </location>
    <ligand>
        <name>IMP</name>
        <dbReference type="ChEBI" id="CHEBI:58053"/>
        <note>ligand shared between dimeric partners</note>
    </ligand>
</feature>
<comment type="pathway">
    <text evidence="7">Purine metabolism; AMP biosynthesis via de novo pathway; AMP from IMP: step 1/2.</text>
</comment>
<dbReference type="Gene3D" id="3.90.170.10">
    <property type="entry name" value="Adenylosuccinate Synthetase, subunit A, domain 3"/>
    <property type="match status" value="1"/>
</dbReference>
<comment type="subunit">
    <text evidence="7">Homodimer.</text>
</comment>
<dbReference type="InterPro" id="IPR042111">
    <property type="entry name" value="Adenylosuccinate_synth_dom3"/>
</dbReference>
<accession>A0A0G0UD60</accession>
<evidence type="ECO:0000256" key="2">
    <source>
        <dbReference type="ARBA" id="ARBA00022723"/>
    </source>
</evidence>
<dbReference type="InterPro" id="IPR001114">
    <property type="entry name" value="Adenylosuccinate_synthetase"/>
</dbReference>
<gene>
    <name evidence="7" type="primary">purA</name>
    <name evidence="8" type="ORF">UU35_C0007G0030</name>
</gene>
<keyword evidence="1 7" id="KW-0436">Ligase</keyword>
<dbReference type="GO" id="GO:0005525">
    <property type="term" value="F:GTP binding"/>
    <property type="evidence" value="ECO:0007669"/>
    <property type="project" value="UniProtKB-UniRule"/>
</dbReference>
<comment type="function">
    <text evidence="7">Plays an important role in the de novo pathway of purine nucleotide biosynthesis. Catalyzes the first committed step in the biosynthesis of AMP from IMP.</text>
</comment>
<dbReference type="InterPro" id="IPR027417">
    <property type="entry name" value="P-loop_NTPase"/>
</dbReference>
<evidence type="ECO:0000256" key="4">
    <source>
        <dbReference type="ARBA" id="ARBA00022755"/>
    </source>
</evidence>
<dbReference type="Gene3D" id="3.40.440.10">
    <property type="entry name" value="Adenylosuccinate Synthetase, subunit A, domain 1"/>
    <property type="match status" value="1"/>
</dbReference>
<feature type="binding site" evidence="7">
    <location>
        <begin position="463"/>
        <end position="465"/>
    </location>
    <ligand>
        <name>GTP</name>
        <dbReference type="ChEBI" id="CHEBI:37565"/>
    </ligand>
</feature>
<feature type="binding site" evidence="7">
    <location>
        <position position="20"/>
    </location>
    <ligand>
        <name>Mg(2+)</name>
        <dbReference type="ChEBI" id="CHEBI:18420"/>
    </ligand>
</feature>
<organism evidence="8 9">
    <name type="scientific">Candidatus Uhrbacteria bacterium GW2011_GWC2_41_11</name>
    <dbReference type="NCBI Taxonomy" id="1618985"/>
    <lineage>
        <taxon>Bacteria</taxon>
        <taxon>Candidatus Uhriibacteriota</taxon>
    </lineage>
</organism>
<dbReference type="GO" id="GO:0044208">
    <property type="term" value="P:'de novo' AMP biosynthetic process"/>
    <property type="evidence" value="ECO:0007669"/>
    <property type="project" value="UniProtKB-UniRule"/>
</dbReference>
<comment type="caution">
    <text evidence="8">The sequence shown here is derived from an EMBL/GenBank/DDBJ whole genome shotgun (WGS) entry which is preliminary data.</text>
</comment>
<evidence type="ECO:0000256" key="5">
    <source>
        <dbReference type="ARBA" id="ARBA00022842"/>
    </source>
</evidence>
<keyword evidence="6 7" id="KW-0342">GTP-binding</keyword>
<dbReference type="InterPro" id="IPR042110">
    <property type="entry name" value="Adenylosuccinate_synth_dom2"/>
</dbReference>
<keyword evidence="2 7" id="KW-0479">Metal-binding</keyword>
<comment type="similarity">
    <text evidence="7">Belongs to the adenylosuccinate synthetase family.</text>
</comment>
<feature type="binding site" description="in other chain" evidence="7">
    <location>
        <position position="257"/>
    </location>
    <ligand>
        <name>IMP</name>
        <dbReference type="ChEBI" id="CHEBI:58053"/>
        <note>ligand shared between dimeric partners</note>
    </ligand>
</feature>
<protein>
    <recommendedName>
        <fullName evidence="7">Adenylosuccinate synthetase</fullName>
        <shortName evidence="7">AMPSase</shortName>
        <shortName evidence="7">AdSS</shortName>
        <ecNumber evidence="7">6.3.4.4</ecNumber>
    </recommendedName>
    <alternativeName>
        <fullName evidence="7">IMP--aspartate ligase</fullName>
    </alternativeName>
</protein>
<dbReference type="SMART" id="SM00788">
    <property type="entry name" value="Adenylsucc_synt"/>
    <property type="match status" value="1"/>
</dbReference>
<dbReference type="Gene3D" id="1.10.300.10">
    <property type="entry name" value="Adenylosuccinate Synthetase, subunit A, domain 2"/>
    <property type="match status" value="1"/>
</dbReference>
<comment type="catalytic activity">
    <reaction evidence="7">
        <text>IMP + L-aspartate + GTP = N(6)-(1,2-dicarboxyethyl)-AMP + GDP + phosphate + 2 H(+)</text>
        <dbReference type="Rhea" id="RHEA:15753"/>
        <dbReference type="ChEBI" id="CHEBI:15378"/>
        <dbReference type="ChEBI" id="CHEBI:29991"/>
        <dbReference type="ChEBI" id="CHEBI:37565"/>
        <dbReference type="ChEBI" id="CHEBI:43474"/>
        <dbReference type="ChEBI" id="CHEBI:57567"/>
        <dbReference type="ChEBI" id="CHEBI:58053"/>
        <dbReference type="ChEBI" id="CHEBI:58189"/>
        <dbReference type="EC" id="6.3.4.4"/>
    </reaction>
</comment>
<dbReference type="GO" id="GO:0005737">
    <property type="term" value="C:cytoplasm"/>
    <property type="evidence" value="ECO:0007669"/>
    <property type="project" value="UniProtKB-SubCell"/>
</dbReference>
<keyword evidence="7" id="KW-0963">Cytoplasm</keyword>
<dbReference type="GO" id="GO:0046040">
    <property type="term" value="P:IMP metabolic process"/>
    <property type="evidence" value="ECO:0007669"/>
    <property type="project" value="TreeGrafter"/>
</dbReference>
<comment type="cofactor">
    <cofactor evidence="7">
        <name>Mg(2+)</name>
        <dbReference type="ChEBI" id="CHEBI:18420"/>
    </cofactor>
    <text evidence="7">Binds 1 Mg(2+) ion per subunit.</text>
</comment>
<dbReference type="EMBL" id="LCAH01000007">
    <property type="protein sequence ID" value="KKR86884.1"/>
    <property type="molecule type" value="Genomic_DNA"/>
</dbReference>
<dbReference type="HAMAP" id="MF_00011">
    <property type="entry name" value="Adenylosucc_synth"/>
    <property type="match status" value="1"/>
</dbReference>